<proteinExistence type="predicted"/>
<keyword evidence="2" id="KW-1185">Reference proteome</keyword>
<dbReference type="Proteomes" id="UP000827092">
    <property type="component" value="Unassembled WGS sequence"/>
</dbReference>
<comment type="caution">
    <text evidence="1">The sequence shown here is derived from an EMBL/GenBank/DDBJ whole genome shotgun (WGS) entry which is preliminary data.</text>
</comment>
<protein>
    <submittedName>
        <fullName evidence="1">Uncharacterized protein</fullName>
    </submittedName>
</protein>
<sequence length="108" mass="11627">MFKALPGWVSRNSSQLDEKERLCLVQTRTLEESSDCGIFGRVVPAHPFIKNDRAANNWTGLAEIRALIPPTSPKGIAAASVIATIFHLIPGKVSGWIGSIVQMRSAGA</sequence>
<accession>A0AAV6V4P6</accession>
<name>A0AAV6V4P6_9ARAC</name>
<reference evidence="1 2" key="1">
    <citation type="journal article" date="2022" name="Nat. Ecol. Evol.">
        <title>A masculinizing supergene underlies an exaggerated male reproductive morph in a spider.</title>
        <authorList>
            <person name="Hendrickx F."/>
            <person name="De Corte Z."/>
            <person name="Sonet G."/>
            <person name="Van Belleghem S.M."/>
            <person name="Kostlbacher S."/>
            <person name="Vangestel C."/>
        </authorList>
    </citation>
    <scope>NUCLEOTIDE SEQUENCE [LARGE SCALE GENOMIC DNA]</scope>
    <source>
        <strain evidence="1">W744_W776</strain>
    </source>
</reference>
<dbReference type="EMBL" id="JAFNEN010000168">
    <property type="protein sequence ID" value="KAG8191018.1"/>
    <property type="molecule type" value="Genomic_DNA"/>
</dbReference>
<gene>
    <name evidence="1" type="ORF">JTE90_029461</name>
</gene>
<evidence type="ECO:0000313" key="1">
    <source>
        <dbReference type="EMBL" id="KAG8191018.1"/>
    </source>
</evidence>
<evidence type="ECO:0000313" key="2">
    <source>
        <dbReference type="Proteomes" id="UP000827092"/>
    </source>
</evidence>
<organism evidence="1 2">
    <name type="scientific">Oedothorax gibbosus</name>
    <dbReference type="NCBI Taxonomy" id="931172"/>
    <lineage>
        <taxon>Eukaryota</taxon>
        <taxon>Metazoa</taxon>
        <taxon>Ecdysozoa</taxon>
        <taxon>Arthropoda</taxon>
        <taxon>Chelicerata</taxon>
        <taxon>Arachnida</taxon>
        <taxon>Araneae</taxon>
        <taxon>Araneomorphae</taxon>
        <taxon>Entelegynae</taxon>
        <taxon>Araneoidea</taxon>
        <taxon>Linyphiidae</taxon>
        <taxon>Erigoninae</taxon>
        <taxon>Oedothorax</taxon>
    </lineage>
</organism>
<dbReference type="AlphaFoldDB" id="A0AAV6V4P6"/>